<comment type="subcellular location">
    <subcellularLocation>
        <location evidence="1">Cell outer membrane</location>
        <topology evidence="1">Multi-pass membrane protein</topology>
    </subcellularLocation>
</comment>
<dbReference type="Proteomes" id="UP000290253">
    <property type="component" value="Unassembled WGS sequence"/>
</dbReference>
<dbReference type="OrthoDB" id="97893at2"/>
<evidence type="ECO:0000256" key="3">
    <source>
        <dbReference type="ARBA" id="ARBA00022452"/>
    </source>
</evidence>
<evidence type="ECO:0000256" key="1">
    <source>
        <dbReference type="ARBA" id="ARBA00004571"/>
    </source>
</evidence>
<evidence type="ECO:0000256" key="4">
    <source>
        <dbReference type="ARBA" id="ARBA00022692"/>
    </source>
</evidence>
<gene>
    <name evidence="9" type="ORF">ESZ00_09720</name>
</gene>
<dbReference type="PANTHER" id="PTHR30069:SF46">
    <property type="entry name" value="OAR PROTEIN"/>
    <property type="match status" value="1"/>
</dbReference>
<dbReference type="InterPro" id="IPR057601">
    <property type="entry name" value="Oar-like_b-barrel"/>
</dbReference>
<keyword evidence="2" id="KW-0813">Transport</keyword>
<dbReference type="Pfam" id="PF25183">
    <property type="entry name" value="OMP_b-brl_4"/>
    <property type="match status" value="1"/>
</dbReference>
<dbReference type="InterPro" id="IPR036942">
    <property type="entry name" value="Beta-barrel_TonB_sf"/>
</dbReference>
<dbReference type="Gene3D" id="2.40.170.20">
    <property type="entry name" value="TonB-dependent receptor, beta-barrel domain"/>
    <property type="match status" value="1"/>
</dbReference>
<feature type="domain" description="TonB-dependent transporter Oar-like beta-barrel" evidence="8">
    <location>
        <begin position="257"/>
        <end position="1237"/>
    </location>
</feature>
<dbReference type="Gene3D" id="2.60.40.1120">
    <property type="entry name" value="Carboxypeptidase-like, regulatory domain"/>
    <property type="match status" value="1"/>
</dbReference>
<organism evidence="9 10">
    <name type="scientific">Silvibacterium dinghuense</name>
    <dbReference type="NCBI Taxonomy" id="1560006"/>
    <lineage>
        <taxon>Bacteria</taxon>
        <taxon>Pseudomonadati</taxon>
        <taxon>Acidobacteriota</taxon>
        <taxon>Terriglobia</taxon>
        <taxon>Terriglobales</taxon>
        <taxon>Acidobacteriaceae</taxon>
        <taxon>Silvibacterium</taxon>
    </lineage>
</organism>
<dbReference type="InterPro" id="IPR008969">
    <property type="entry name" value="CarboxyPept-like_regulatory"/>
</dbReference>
<keyword evidence="3" id="KW-1134">Transmembrane beta strand</keyword>
<dbReference type="AlphaFoldDB" id="A0A4Q1SCE3"/>
<reference evidence="9 10" key="1">
    <citation type="journal article" date="2016" name="Int. J. Syst. Evol. Microbiol.">
        <title>Acidipila dinghuensis sp. nov., an acidobacterium isolated from forest soil.</title>
        <authorList>
            <person name="Jiang Y.W."/>
            <person name="Wang J."/>
            <person name="Chen M.H."/>
            <person name="Lv Y.Y."/>
            <person name="Qiu L.H."/>
        </authorList>
    </citation>
    <scope>NUCLEOTIDE SEQUENCE [LARGE SCALE GENOMIC DNA]</scope>
    <source>
        <strain evidence="9 10">DHOF10</strain>
    </source>
</reference>
<sequence>MRNFFIGTRVIVCCSIAALLSGGISLSAQDATTGGISGTITDTSGAVIKGAQVTITNIDRNQVEKTLLSNDRGYYTATALPLGHYTIQISDNGFKTELISGITLHVADALTVNRSLVPGSADETLVVKADTTSIDLQDATSAGLINSTQINQLVMVSRNYESLMTLQPGVAYGNTTDNLQRGPVGVNGASSVVNFSVNGARDTSNNWTIDGADNLDRGANLTLYVYPSPDAISEFKTLRGQYSAEFGRNAAGQVDVVTKSGSNSLHGSAYEYFRNDALDANNYYDNYVGVHIPKYRYNDFGFTVGGPVLIPKIYDGKNKTFFFLSENWLREVTYSTGSAVVPTSEERSGDFSNEWYQNASGAWVQGAVPVCTAFTNNSSEQINTCTTAGTQVSNISSAANAYLKDVYSIIGKPDEQANVAKGLDPHTLTSTIPNSYPNLDTVVRIDHQIGQKLAFLYRYVHDTFPDYIGSGTFVAVPIPGLSGTTSDNPGTQHLGKVTWTVTPTLVANIGYAYSNGSIYTAPQGALLSANSKDIDITTPYTNVVGLVPTIAVSNMTTLGGSAVYHDHGVNHQAFGDITKVLGNHTLKFGFSYSHYEKQENNSSSGNNQGSFGFINDSAYASVVGLPSGTTAYGTGVSEAQAFANFLLGNANDGFSQYNRNPAVDVKEQIYETYGQDNWKLTPRLTLDYGLRYSYVTPPVDDTGYLNNFDPGSYSAAKAPTIAASGLICFTAPCNQSNSGAGQSTSPNASADYAGVNYINGLIYGTPSSANNNQASPFGQYTNTMQKTNFAPRFGFAYDVFGDGKTALRGGYGLVFDELEVSYWETTDWSNPPAVTTYSVSQAVLDNPTGGSASTSPSTTPGRIQAVPLHAATPYVQQYSLGIQQQLGRNATFELGYIGSHGTHLAGAEEINQPVPGAWRGVITPLSANTGCYIGSSATPAFISSTCDRVLNQIKPYLGYFSVDAMRTVFSSNYNGLQAKVNKRFSGMTYIDANFTWSRDLTNSPADYSGFIQNIYNPNGDYGRATDDRNMILSIDGVYELPWFREQHGLEGRLIGGWELSGIYSAASGLPFTVGASGGASIQYTPGITPAASADNPSNIVNDNAGLSVLGNTNAGLRVNQVSNPQDGHGIKLRTTKKPGQASNPEFYTGAFEAQDPNSNVPGTAKRGTIAGPGYQTVDLGVFRNIRIFNNLKTQFRAEAFNVANHTNVNSYYATATSSYFGQIYPATTSYRDPRILQFALRFDF</sequence>
<evidence type="ECO:0000313" key="9">
    <source>
        <dbReference type="EMBL" id="RXS94909.1"/>
    </source>
</evidence>
<evidence type="ECO:0000256" key="5">
    <source>
        <dbReference type="ARBA" id="ARBA00023136"/>
    </source>
</evidence>
<protein>
    <submittedName>
        <fullName evidence="9">Adenylyl cyclase</fullName>
    </submittedName>
</protein>
<evidence type="ECO:0000256" key="7">
    <source>
        <dbReference type="SAM" id="SignalP"/>
    </source>
</evidence>
<keyword evidence="7" id="KW-0732">Signal</keyword>
<proteinExistence type="predicted"/>
<keyword evidence="4" id="KW-0812">Transmembrane</keyword>
<dbReference type="EMBL" id="SDMK01000002">
    <property type="protein sequence ID" value="RXS94909.1"/>
    <property type="molecule type" value="Genomic_DNA"/>
</dbReference>
<keyword evidence="5" id="KW-0472">Membrane</keyword>
<keyword evidence="6" id="KW-0998">Cell outer membrane</keyword>
<dbReference type="SUPFAM" id="SSF49464">
    <property type="entry name" value="Carboxypeptidase regulatory domain-like"/>
    <property type="match status" value="1"/>
</dbReference>
<feature type="signal peptide" evidence="7">
    <location>
        <begin position="1"/>
        <end position="30"/>
    </location>
</feature>
<dbReference type="InterPro" id="IPR039426">
    <property type="entry name" value="TonB-dep_rcpt-like"/>
</dbReference>
<evidence type="ECO:0000313" key="10">
    <source>
        <dbReference type="Proteomes" id="UP000290253"/>
    </source>
</evidence>
<dbReference type="Pfam" id="PF13620">
    <property type="entry name" value="CarboxypepD_reg"/>
    <property type="match status" value="1"/>
</dbReference>
<dbReference type="SUPFAM" id="SSF56935">
    <property type="entry name" value="Porins"/>
    <property type="match status" value="1"/>
</dbReference>
<accession>A0A4Q1SCE3</accession>
<dbReference type="GO" id="GO:0009279">
    <property type="term" value="C:cell outer membrane"/>
    <property type="evidence" value="ECO:0007669"/>
    <property type="project" value="UniProtKB-SubCell"/>
</dbReference>
<keyword evidence="10" id="KW-1185">Reference proteome</keyword>
<dbReference type="RefSeq" id="WP_129208078.1">
    <property type="nucleotide sequence ID" value="NZ_BMGU01000003.1"/>
</dbReference>
<evidence type="ECO:0000256" key="6">
    <source>
        <dbReference type="ARBA" id="ARBA00023237"/>
    </source>
</evidence>
<dbReference type="GO" id="GO:0015344">
    <property type="term" value="F:siderophore uptake transmembrane transporter activity"/>
    <property type="evidence" value="ECO:0007669"/>
    <property type="project" value="TreeGrafter"/>
</dbReference>
<dbReference type="GO" id="GO:0044718">
    <property type="term" value="P:siderophore transmembrane transport"/>
    <property type="evidence" value="ECO:0007669"/>
    <property type="project" value="TreeGrafter"/>
</dbReference>
<evidence type="ECO:0000259" key="8">
    <source>
        <dbReference type="Pfam" id="PF25183"/>
    </source>
</evidence>
<comment type="caution">
    <text evidence="9">The sequence shown here is derived from an EMBL/GenBank/DDBJ whole genome shotgun (WGS) entry which is preliminary data.</text>
</comment>
<name>A0A4Q1SCE3_9BACT</name>
<feature type="chain" id="PRO_5020799338" evidence="7">
    <location>
        <begin position="31"/>
        <end position="1244"/>
    </location>
</feature>
<dbReference type="PANTHER" id="PTHR30069">
    <property type="entry name" value="TONB-DEPENDENT OUTER MEMBRANE RECEPTOR"/>
    <property type="match status" value="1"/>
</dbReference>
<evidence type="ECO:0000256" key="2">
    <source>
        <dbReference type="ARBA" id="ARBA00022448"/>
    </source>
</evidence>